<feature type="domain" description="Transposase InsH N-terminal" evidence="2">
    <location>
        <begin position="30"/>
        <end position="120"/>
    </location>
</feature>
<accession>B9XET9</accession>
<name>B9XET9_PEDPL</name>
<evidence type="ECO:0000313" key="5">
    <source>
        <dbReference type="Proteomes" id="UP000003688"/>
    </source>
</evidence>
<dbReference type="AlphaFoldDB" id="B9XET9"/>
<proteinExistence type="predicted"/>
<dbReference type="PANTHER" id="PTHR33408:SF2">
    <property type="entry name" value="TRANSPOSASE DDE DOMAIN-CONTAINING PROTEIN"/>
    <property type="match status" value="1"/>
</dbReference>
<sequence length="235" mass="26213">MCFLGGASKKMMAHAIAPDYGQQFIFPPALEDWVPKDHPARFLREFVDQLDLSLLGFVMPSATEGRPPYAPSLLLKIWLYGYFHRIRSTRKLEAACREHLSLLWLTGLIQPDHNSLWRFWRDNQRALREIFKQTVQVAVRAGCVGLALQALDGTKIEACAAGPSSWSREYMEKLLSALDEALAHTELAIVQEERAQPGYRLPAGLALASGVAGTNQRRSGATGRRRARLLSSRGA</sequence>
<protein>
    <submittedName>
        <fullName evidence="4">Transposase and inactivated derivatives-like protein</fullName>
    </submittedName>
</protein>
<dbReference type="Pfam" id="PF05598">
    <property type="entry name" value="DUF772"/>
    <property type="match status" value="1"/>
</dbReference>
<keyword evidence="5" id="KW-1185">Reference proteome</keyword>
<dbReference type="STRING" id="320771.Cflav_PD1880"/>
<feature type="region of interest" description="Disordered" evidence="1">
    <location>
        <begin position="215"/>
        <end position="235"/>
    </location>
</feature>
<dbReference type="PANTHER" id="PTHR33408">
    <property type="entry name" value="TRANSPOSASE"/>
    <property type="match status" value="1"/>
</dbReference>
<reference evidence="4 5" key="1">
    <citation type="journal article" date="2011" name="J. Bacteriol.">
        <title>Genome sequence of 'Pedosphaera parvula' Ellin514, an aerobic Verrucomicrobial isolate from pasture soil.</title>
        <authorList>
            <person name="Kant R."/>
            <person name="van Passel M.W."/>
            <person name="Sangwan P."/>
            <person name="Palva A."/>
            <person name="Lucas S."/>
            <person name="Copeland A."/>
            <person name="Lapidus A."/>
            <person name="Glavina Del Rio T."/>
            <person name="Dalin E."/>
            <person name="Tice H."/>
            <person name="Bruce D."/>
            <person name="Goodwin L."/>
            <person name="Pitluck S."/>
            <person name="Chertkov O."/>
            <person name="Larimer F.W."/>
            <person name="Land M.L."/>
            <person name="Hauser L."/>
            <person name="Brettin T.S."/>
            <person name="Detter J.C."/>
            <person name="Han S."/>
            <person name="de Vos W.M."/>
            <person name="Janssen P.H."/>
            <person name="Smidt H."/>
        </authorList>
    </citation>
    <scope>NUCLEOTIDE SEQUENCE [LARGE SCALE GENOMIC DNA]</scope>
    <source>
        <strain evidence="4 5">Ellin514</strain>
    </source>
</reference>
<evidence type="ECO:0000259" key="2">
    <source>
        <dbReference type="Pfam" id="PF05598"/>
    </source>
</evidence>
<evidence type="ECO:0000313" key="4">
    <source>
        <dbReference type="EMBL" id="EEF61803.1"/>
    </source>
</evidence>
<gene>
    <name evidence="3" type="ORF">Cflav_PD1880</name>
    <name evidence="4" type="ORF">Cflav_PD4843</name>
</gene>
<evidence type="ECO:0000313" key="3">
    <source>
        <dbReference type="EMBL" id="EEF59332.1"/>
    </source>
</evidence>
<comment type="caution">
    <text evidence="4">The sequence shown here is derived from an EMBL/GenBank/DDBJ whole genome shotgun (WGS) entry which is preliminary data.</text>
</comment>
<organism evidence="4 5">
    <name type="scientific">Pedosphaera parvula (strain Ellin514)</name>
    <dbReference type="NCBI Taxonomy" id="320771"/>
    <lineage>
        <taxon>Bacteria</taxon>
        <taxon>Pseudomonadati</taxon>
        <taxon>Verrucomicrobiota</taxon>
        <taxon>Pedosphaerae</taxon>
        <taxon>Pedosphaerales</taxon>
        <taxon>Pedosphaeraceae</taxon>
        <taxon>Pedosphaera</taxon>
    </lineage>
</organism>
<dbReference type="InterPro" id="IPR008490">
    <property type="entry name" value="Transposase_InsH_N"/>
</dbReference>
<evidence type="ECO:0000256" key="1">
    <source>
        <dbReference type="SAM" id="MobiDB-lite"/>
    </source>
</evidence>
<dbReference type="Proteomes" id="UP000003688">
    <property type="component" value="Unassembled WGS sequence"/>
</dbReference>
<dbReference type="EMBL" id="ABOX02000008">
    <property type="protein sequence ID" value="EEF61803.1"/>
    <property type="molecule type" value="Genomic_DNA"/>
</dbReference>
<dbReference type="EMBL" id="ABOX02000029">
    <property type="protein sequence ID" value="EEF59332.1"/>
    <property type="molecule type" value="Genomic_DNA"/>
</dbReference>